<keyword evidence="2" id="KW-1185">Reference proteome</keyword>
<accession>A0AAV7NE28</accession>
<organism evidence="1 2">
    <name type="scientific">Pleurodeles waltl</name>
    <name type="common">Iberian ribbed newt</name>
    <dbReference type="NCBI Taxonomy" id="8319"/>
    <lineage>
        <taxon>Eukaryota</taxon>
        <taxon>Metazoa</taxon>
        <taxon>Chordata</taxon>
        <taxon>Craniata</taxon>
        <taxon>Vertebrata</taxon>
        <taxon>Euteleostomi</taxon>
        <taxon>Amphibia</taxon>
        <taxon>Batrachia</taxon>
        <taxon>Caudata</taxon>
        <taxon>Salamandroidea</taxon>
        <taxon>Salamandridae</taxon>
        <taxon>Pleurodelinae</taxon>
        <taxon>Pleurodeles</taxon>
    </lineage>
</organism>
<dbReference type="AlphaFoldDB" id="A0AAV7NE28"/>
<protein>
    <submittedName>
        <fullName evidence="1">Uncharacterized protein</fullName>
    </submittedName>
</protein>
<name>A0AAV7NE28_PLEWA</name>
<sequence>MRSTCLPVTLEYDKLIGIESIPIGLDAHVRQGQQKEDAVLNRILFKCRCSRTLIIHHWEMSYGRVILRPGIIRFSSLAVEHILSNWSQAFLARDR</sequence>
<proteinExistence type="predicted"/>
<evidence type="ECO:0000313" key="2">
    <source>
        <dbReference type="Proteomes" id="UP001066276"/>
    </source>
</evidence>
<evidence type="ECO:0000313" key="1">
    <source>
        <dbReference type="EMBL" id="KAJ1114226.1"/>
    </source>
</evidence>
<reference evidence="1" key="1">
    <citation type="journal article" date="2022" name="bioRxiv">
        <title>Sequencing and chromosome-scale assembly of the giantPleurodeles waltlgenome.</title>
        <authorList>
            <person name="Brown T."/>
            <person name="Elewa A."/>
            <person name="Iarovenko S."/>
            <person name="Subramanian E."/>
            <person name="Araus A.J."/>
            <person name="Petzold A."/>
            <person name="Susuki M."/>
            <person name="Suzuki K.-i.T."/>
            <person name="Hayashi T."/>
            <person name="Toyoda A."/>
            <person name="Oliveira C."/>
            <person name="Osipova E."/>
            <person name="Leigh N.D."/>
            <person name="Simon A."/>
            <person name="Yun M.H."/>
        </authorList>
    </citation>
    <scope>NUCLEOTIDE SEQUENCE</scope>
    <source>
        <strain evidence="1">20211129_DDA</strain>
        <tissue evidence="1">Liver</tissue>
    </source>
</reference>
<comment type="caution">
    <text evidence="1">The sequence shown here is derived from an EMBL/GenBank/DDBJ whole genome shotgun (WGS) entry which is preliminary data.</text>
</comment>
<gene>
    <name evidence="1" type="ORF">NDU88_002465</name>
</gene>
<dbReference type="Proteomes" id="UP001066276">
    <property type="component" value="Chromosome 8"/>
</dbReference>
<dbReference type="EMBL" id="JANPWB010000012">
    <property type="protein sequence ID" value="KAJ1114226.1"/>
    <property type="molecule type" value="Genomic_DNA"/>
</dbReference>